<dbReference type="PROSITE" id="PS50222">
    <property type="entry name" value="EF_HAND_2"/>
    <property type="match status" value="3"/>
</dbReference>
<dbReference type="AlphaFoldDB" id="A0A834LU88"/>
<keyword evidence="4" id="KW-1185">Reference proteome</keyword>
<evidence type="ECO:0000313" key="3">
    <source>
        <dbReference type="EMBL" id="KAF7150762.1"/>
    </source>
</evidence>
<protein>
    <recommendedName>
        <fullName evidence="2">EF-hand domain-containing protein</fullName>
    </recommendedName>
</protein>
<evidence type="ECO:0000256" key="1">
    <source>
        <dbReference type="ARBA" id="ARBA00022837"/>
    </source>
</evidence>
<dbReference type="PANTHER" id="PTHR10827">
    <property type="entry name" value="RETICULOCALBIN"/>
    <property type="match status" value="1"/>
</dbReference>
<dbReference type="InterPro" id="IPR011992">
    <property type="entry name" value="EF-hand-dom_pair"/>
</dbReference>
<accession>A0A834LU88</accession>
<dbReference type="Proteomes" id="UP000626092">
    <property type="component" value="Unassembled WGS sequence"/>
</dbReference>
<dbReference type="GO" id="GO:0005783">
    <property type="term" value="C:endoplasmic reticulum"/>
    <property type="evidence" value="ECO:0007669"/>
    <property type="project" value="TreeGrafter"/>
</dbReference>
<dbReference type="InterPro" id="IPR002048">
    <property type="entry name" value="EF_hand_dom"/>
</dbReference>
<proteinExistence type="predicted"/>
<dbReference type="SUPFAM" id="SSF57850">
    <property type="entry name" value="RING/U-box"/>
    <property type="match status" value="1"/>
</dbReference>
<dbReference type="PROSITE" id="PS00018">
    <property type="entry name" value="EF_HAND_1"/>
    <property type="match status" value="2"/>
</dbReference>
<dbReference type="PANTHER" id="PTHR10827:SF86">
    <property type="entry name" value="EF-HAND DOMAIN-CONTAINING PROTEIN"/>
    <property type="match status" value="1"/>
</dbReference>
<evidence type="ECO:0000259" key="2">
    <source>
        <dbReference type="PROSITE" id="PS50222"/>
    </source>
</evidence>
<sequence length="266" mass="31574">MAYFANFSEDQGQSYESFTRLMDRNRDGKVSFREYLEFIRKQGYNHVPPNLFMLLDKHNRGYLDFEERVTLFYMITCNRVGKKTYNLCSSCYRDTNFNHEHSDFLDNYDLLNNKPREAKNRMEEFSKTAELYYKRSSSDIQEKAKTFFESLDNNDDKKISLDEFLGFVSEGGHVKMSDRRFFEALDKDGKGYLEFMEVMGLCYINKSGRPFCGQCDEFIPGMYFTCSKCFEDGNNSVSLCPKCFEEGNYGSNFRTERLRQWYKRPQ</sequence>
<name>A0A834LU88_RHOSS</name>
<feature type="domain" description="EF-hand" evidence="2">
    <location>
        <begin position="139"/>
        <end position="174"/>
    </location>
</feature>
<evidence type="ECO:0000313" key="4">
    <source>
        <dbReference type="Proteomes" id="UP000626092"/>
    </source>
</evidence>
<dbReference type="Pfam" id="PF13202">
    <property type="entry name" value="EF-hand_5"/>
    <property type="match status" value="1"/>
</dbReference>
<dbReference type="SUPFAM" id="SSF47473">
    <property type="entry name" value="EF-hand"/>
    <property type="match status" value="1"/>
</dbReference>
<dbReference type="Pfam" id="PF13499">
    <property type="entry name" value="EF-hand_7"/>
    <property type="match status" value="1"/>
</dbReference>
<feature type="domain" description="EF-hand" evidence="2">
    <location>
        <begin position="179"/>
        <end position="208"/>
    </location>
</feature>
<dbReference type="GO" id="GO:0005509">
    <property type="term" value="F:calcium ion binding"/>
    <property type="evidence" value="ECO:0007669"/>
    <property type="project" value="InterPro"/>
</dbReference>
<dbReference type="OrthoDB" id="8785703at2759"/>
<organism evidence="3 4">
    <name type="scientific">Rhododendron simsii</name>
    <name type="common">Sims's rhododendron</name>
    <dbReference type="NCBI Taxonomy" id="118357"/>
    <lineage>
        <taxon>Eukaryota</taxon>
        <taxon>Viridiplantae</taxon>
        <taxon>Streptophyta</taxon>
        <taxon>Embryophyta</taxon>
        <taxon>Tracheophyta</taxon>
        <taxon>Spermatophyta</taxon>
        <taxon>Magnoliopsida</taxon>
        <taxon>eudicotyledons</taxon>
        <taxon>Gunneridae</taxon>
        <taxon>Pentapetalae</taxon>
        <taxon>asterids</taxon>
        <taxon>Ericales</taxon>
        <taxon>Ericaceae</taxon>
        <taxon>Ericoideae</taxon>
        <taxon>Rhodoreae</taxon>
        <taxon>Rhododendron</taxon>
    </lineage>
</organism>
<reference evidence="3" key="1">
    <citation type="submission" date="2019-11" db="EMBL/GenBank/DDBJ databases">
        <authorList>
            <person name="Liu Y."/>
            <person name="Hou J."/>
            <person name="Li T.-Q."/>
            <person name="Guan C.-H."/>
            <person name="Wu X."/>
            <person name="Wu H.-Z."/>
            <person name="Ling F."/>
            <person name="Zhang R."/>
            <person name="Shi X.-G."/>
            <person name="Ren J.-P."/>
            <person name="Chen E.-F."/>
            <person name="Sun J.-M."/>
        </authorList>
    </citation>
    <scope>NUCLEOTIDE SEQUENCE</scope>
    <source>
        <strain evidence="3">Adult_tree_wgs_1</strain>
        <tissue evidence="3">Leaves</tissue>
    </source>
</reference>
<dbReference type="EMBL" id="WJXA01000002">
    <property type="protein sequence ID" value="KAF7150762.1"/>
    <property type="molecule type" value="Genomic_DNA"/>
</dbReference>
<dbReference type="Gene3D" id="1.10.238.10">
    <property type="entry name" value="EF-hand"/>
    <property type="match status" value="2"/>
</dbReference>
<dbReference type="InterPro" id="IPR018247">
    <property type="entry name" value="EF_Hand_1_Ca_BS"/>
</dbReference>
<keyword evidence="1" id="KW-0106">Calcium</keyword>
<comment type="caution">
    <text evidence="3">The sequence shown here is derived from an EMBL/GenBank/DDBJ whole genome shotgun (WGS) entry which is preliminary data.</text>
</comment>
<dbReference type="SMART" id="SM00054">
    <property type="entry name" value="EFh"/>
    <property type="match status" value="3"/>
</dbReference>
<gene>
    <name evidence="3" type="ORF">RHSIM_Rhsim02G0045000</name>
</gene>
<feature type="domain" description="EF-hand" evidence="2">
    <location>
        <begin position="20"/>
        <end position="45"/>
    </location>
</feature>